<dbReference type="PANTHER" id="PTHR24133:SF40">
    <property type="entry name" value="ANKYRIN REPEAT DOMAIN 44"/>
    <property type="match status" value="1"/>
</dbReference>
<keyword evidence="3" id="KW-1185">Reference proteome</keyword>
<dbReference type="InterPro" id="IPR002110">
    <property type="entry name" value="Ankyrin_rpt"/>
</dbReference>
<dbReference type="PRINTS" id="PR01415">
    <property type="entry name" value="ANKYRIN"/>
</dbReference>
<protein>
    <submittedName>
        <fullName evidence="2">Ankyrin</fullName>
    </submittedName>
</protein>
<gene>
    <name evidence="2" type="ORF">CC86DRAFT_441708</name>
</gene>
<dbReference type="SMART" id="SM00248">
    <property type="entry name" value="ANK"/>
    <property type="match status" value="5"/>
</dbReference>
<sequence>MTEPLSAVLGIVKSTWRAVEFARNAYHARGDATQLWARTNDLYLLIEKIDSLTQEHPDAFDEDIILIVQKALVASNRTLDELARRCLKLGDRDDLTLWSQIYRPVSFTLSSESIQKFEQQLQTNIMSVQIAFFLLGRGEQQELTRRVKDLLGVLETAMDFIARNTMRTPRSTEVSDGLDSTLAALESLDECVEAATSTMTVHSILTASPQTLSVEENEAIESPLQRLASMETRAWSEVAERSSCSLIQTERSESINSIALIDAIKDHSRNEFHRLLDNNINVNGADVERYTPLMHTIFQHEAPCDECFSYMHKLLQLSVDADAVREGETALHLSVKHDNLEAAKALLKRGATIDASPPDTPLMLAVQSNKPAFVELFLAATPTPDVNVVDRDNWGLIHHATWQNRKDVLRILLKCNKTMQLNMDLDARCAMDWTPLMRLAENAERSKSVKLATMLLDYGADVNATDCCGCSALYYAVTRGTYTPQRDEFVRLLLNNGVETEAVQAKVSKGLLDRYPALKPEQNPAATELSHTSSCGRELARYSLNQYTGSPFLVPVAAAAAAYWSSPG</sequence>
<dbReference type="PROSITE" id="PS50088">
    <property type="entry name" value="ANK_REPEAT"/>
    <property type="match status" value="1"/>
</dbReference>
<proteinExistence type="predicted"/>
<dbReference type="AlphaFoldDB" id="A0A6A7AI97"/>
<evidence type="ECO:0000313" key="2">
    <source>
        <dbReference type="EMBL" id="KAF2833032.1"/>
    </source>
</evidence>
<dbReference type="Gene3D" id="1.25.40.20">
    <property type="entry name" value="Ankyrin repeat-containing domain"/>
    <property type="match status" value="2"/>
</dbReference>
<name>A0A6A7AI97_9PLEO</name>
<dbReference type="SUPFAM" id="SSF48403">
    <property type="entry name" value="Ankyrin repeat"/>
    <property type="match status" value="1"/>
</dbReference>
<dbReference type="PROSITE" id="PS50297">
    <property type="entry name" value="ANK_REP_REGION"/>
    <property type="match status" value="1"/>
</dbReference>
<dbReference type="EMBL" id="MU006216">
    <property type="protein sequence ID" value="KAF2833032.1"/>
    <property type="molecule type" value="Genomic_DNA"/>
</dbReference>
<dbReference type="InterPro" id="IPR052391">
    <property type="entry name" value="E3_Ligase-Neurotoxin"/>
</dbReference>
<reference evidence="2" key="1">
    <citation type="journal article" date="2020" name="Stud. Mycol.">
        <title>101 Dothideomycetes genomes: a test case for predicting lifestyles and emergence of pathogens.</title>
        <authorList>
            <person name="Haridas S."/>
            <person name="Albert R."/>
            <person name="Binder M."/>
            <person name="Bloem J."/>
            <person name="Labutti K."/>
            <person name="Salamov A."/>
            <person name="Andreopoulos B."/>
            <person name="Baker S."/>
            <person name="Barry K."/>
            <person name="Bills G."/>
            <person name="Bluhm B."/>
            <person name="Cannon C."/>
            <person name="Castanera R."/>
            <person name="Culley D."/>
            <person name="Daum C."/>
            <person name="Ezra D."/>
            <person name="Gonzalez J."/>
            <person name="Henrissat B."/>
            <person name="Kuo A."/>
            <person name="Liang C."/>
            <person name="Lipzen A."/>
            <person name="Lutzoni F."/>
            <person name="Magnuson J."/>
            <person name="Mondo S."/>
            <person name="Nolan M."/>
            <person name="Ohm R."/>
            <person name="Pangilinan J."/>
            <person name="Park H.-J."/>
            <person name="Ramirez L."/>
            <person name="Alfaro M."/>
            <person name="Sun H."/>
            <person name="Tritt A."/>
            <person name="Yoshinaga Y."/>
            <person name="Zwiers L.-H."/>
            <person name="Turgeon B."/>
            <person name="Goodwin S."/>
            <person name="Spatafora J."/>
            <person name="Crous P."/>
            <person name="Grigoriev I."/>
        </authorList>
    </citation>
    <scope>NUCLEOTIDE SEQUENCE</scope>
    <source>
        <strain evidence="2">CBS 113818</strain>
    </source>
</reference>
<dbReference type="Proteomes" id="UP000799424">
    <property type="component" value="Unassembled WGS sequence"/>
</dbReference>
<accession>A0A6A7AI97</accession>
<evidence type="ECO:0000256" key="1">
    <source>
        <dbReference type="PROSITE-ProRule" id="PRU00023"/>
    </source>
</evidence>
<dbReference type="Pfam" id="PF12796">
    <property type="entry name" value="Ank_2"/>
    <property type="match status" value="1"/>
</dbReference>
<evidence type="ECO:0000313" key="3">
    <source>
        <dbReference type="Proteomes" id="UP000799424"/>
    </source>
</evidence>
<dbReference type="PANTHER" id="PTHR24133">
    <property type="entry name" value="ANKYRIN DOMAIN-CONTAINING"/>
    <property type="match status" value="1"/>
</dbReference>
<dbReference type="OrthoDB" id="539213at2759"/>
<dbReference type="InterPro" id="IPR036770">
    <property type="entry name" value="Ankyrin_rpt-contain_sf"/>
</dbReference>
<feature type="repeat" description="ANK" evidence="1">
    <location>
        <begin position="326"/>
        <end position="358"/>
    </location>
</feature>
<dbReference type="Pfam" id="PF13637">
    <property type="entry name" value="Ank_4"/>
    <property type="match status" value="1"/>
</dbReference>
<organism evidence="2 3">
    <name type="scientific">Ophiobolus disseminans</name>
    <dbReference type="NCBI Taxonomy" id="1469910"/>
    <lineage>
        <taxon>Eukaryota</taxon>
        <taxon>Fungi</taxon>
        <taxon>Dikarya</taxon>
        <taxon>Ascomycota</taxon>
        <taxon>Pezizomycotina</taxon>
        <taxon>Dothideomycetes</taxon>
        <taxon>Pleosporomycetidae</taxon>
        <taxon>Pleosporales</taxon>
        <taxon>Pleosporineae</taxon>
        <taxon>Phaeosphaeriaceae</taxon>
        <taxon>Ophiobolus</taxon>
    </lineage>
</organism>
<keyword evidence="1" id="KW-0040">ANK repeat</keyword>